<accession>A0A329ED84</accession>
<protein>
    <submittedName>
        <fullName evidence="1">Uncharacterized protein</fullName>
    </submittedName>
</protein>
<comment type="caution">
    <text evidence="1">The sequence shown here is derived from an EMBL/GenBank/DDBJ whole genome shotgun (WGS) entry which is preliminary data.</text>
</comment>
<dbReference type="Proteomes" id="UP000248729">
    <property type="component" value="Unassembled WGS sequence"/>
</dbReference>
<sequence>MSDVVGLMEAASLEKGLSACLISERQESYLFEPPCLREIAAINISGSVGGR</sequence>
<evidence type="ECO:0000313" key="2">
    <source>
        <dbReference type="Proteomes" id="UP000248729"/>
    </source>
</evidence>
<evidence type="ECO:0000313" key="1">
    <source>
        <dbReference type="EMBL" id="RAS67661.1"/>
    </source>
</evidence>
<reference evidence="1 2" key="1">
    <citation type="submission" date="2018-06" db="EMBL/GenBank/DDBJ databases">
        <title>Freshwater and sediment microbial communities from various areas in North America, analyzing microbe dynamics in response to fracking.</title>
        <authorList>
            <person name="Lamendella R."/>
        </authorList>
    </citation>
    <scope>NUCLEOTIDE SEQUENCE [LARGE SCALE GENOMIC DNA]</scope>
    <source>
        <strain evidence="1 2">99A</strain>
    </source>
</reference>
<proteinExistence type="predicted"/>
<name>A0A329ED84_VIBDI</name>
<dbReference type="AlphaFoldDB" id="A0A329ED84"/>
<organism evidence="1 2">
    <name type="scientific">Vibrio diazotrophicus</name>
    <dbReference type="NCBI Taxonomy" id="685"/>
    <lineage>
        <taxon>Bacteria</taxon>
        <taxon>Pseudomonadati</taxon>
        <taxon>Pseudomonadota</taxon>
        <taxon>Gammaproteobacteria</taxon>
        <taxon>Vibrionales</taxon>
        <taxon>Vibrionaceae</taxon>
        <taxon>Vibrio</taxon>
    </lineage>
</organism>
<gene>
    <name evidence="1" type="ORF">DET48_104195</name>
</gene>
<dbReference type="EMBL" id="QLTR01000004">
    <property type="protein sequence ID" value="RAS67661.1"/>
    <property type="molecule type" value="Genomic_DNA"/>
</dbReference>